<name>A0ABN5LI22_9STRE</name>
<reference evidence="1 2" key="1">
    <citation type="submission" date="2018-05" db="EMBL/GenBank/DDBJ databases">
        <title>Complete genome sequences of Streptococcus sobrinus.</title>
        <authorList>
            <person name="Sales M."/>
            <person name="Jensen P.A."/>
        </authorList>
    </citation>
    <scope>NUCLEOTIDE SEQUENCE [LARGE SCALE GENOMIC DNA]</scope>
    <source>
        <strain evidence="1 2">SL1</strain>
    </source>
</reference>
<sequence>MEKIPSTWIMRIATIIKDNFTMAEILSLTNSFGAEHDIKITYQNPPKYTNKQKVANQNFSNFTPSQMILFLTYLVESKKGTSPQQINELKNEVIAKFSNAQVETTPKIEKRFSKYPDVVEVWDRSIVCLSNRQYHESVNNSRLALEKLLKQLFTNNKSLENQKSIISEYLKSENVPKEFINLVMQHLRIYEIVQNELFKHDFTKEFRESEINYILNTTYLLMDYIERKVK</sequence>
<evidence type="ECO:0000313" key="2">
    <source>
        <dbReference type="Proteomes" id="UP000245369"/>
    </source>
</evidence>
<evidence type="ECO:0000313" key="1">
    <source>
        <dbReference type="EMBL" id="AWN20738.1"/>
    </source>
</evidence>
<dbReference type="EMBL" id="CP029490">
    <property type="protein sequence ID" value="AWN20738.1"/>
    <property type="molecule type" value="Genomic_DNA"/>
</dbReference>
<proteinExistence type="predicted"/>
<accession>A0ABN5LI22</accession>
<organism evidence="1 2">
    <name type="scientific">Streptococcus sobrinus</name>
    <dbReference type="NCBI Taxonomy" id="1310"/>
    <lineage>
        <taxon>Bacteria</taxon>
        <taxon>Bacillati</taxon>
        <taxon>Bacillota</taxon>
        <taxon>Bacilli</taxon>
        <taxon>Lactobacillales</taxon>
        <taxon>Streptococcaceae</taxon>
        <taxon>Streptococcus</taxon>
    </lineage>
</organism>
<keyword evidence="2" id="KW-1185">Reference proteome</keyword>
<dbReference type="Proteomes" id="UP000245369">
    <property type="component" value="Chromosome"/>
</dbReference>
<protein>
    <submittedName>
        <fullName evidence="1">Uncharacterized protein</fullName>
    </submittedName>
</protein>
<gene>
    <name evidence="1" type="ORF">DK182_04970</name>
</gene>